<keyword evidence="2" id="KW-0732">Signal</keyword>
<dbReference type="InterPro" id="IPR036278">
    <property type="entry name" value="Sialidase_sf"/>
</dbReference>
<comment type="caution">
    <text evidence="3">The sequence shown here is derived from an EMBL/GenBank/DDBJ whole genome shotgun (WGS) entry which is preliminary data.</text>
</comment>
<evidence type="ECO:0000256" key="2">
    <source>
        <dbReference type="SAM" id="SignalP"/>
    </source>
</evidence>
<evidence type="ECO:0000313" key="3">
    <source>
        <dbReference type="EMBL" id="GAA3563650.1"/>
    </source>
</evidence>
<protein>
    <submittedName>
        <fullName evidence="3">Uncharacterized protein</fullName>
    </submittedName>
</protein>
<gene>
    <name evidence="3" type="ORF">GCM10022222_54290</name>
</gene>
<dbReference type="Proteomes" id="UP001500689">
    <property type="component" value="Unassembled WGS sequence"/>
</dbReference>
<dbReference type="EMBL" id="BAAAZN010000012">
    <property type="protein sequence ID" value="GAA3563650.1"/>
    <property type="molecule type" value="Genomic_DNA"/>
</dbReference>
<accession>A0ABP6X9G8</accession>
<feature type="region of interest" description="Disordered" evidence="1">
    <location>
        <begin position="276"/>
        <end position="310"/>
    </location>
</feature>
<feature type="signal peptide" evidence="2">
    <location>
        <begin position="1"/>
        <end position="21"/>
    </location>
</feature>
<sequence length="395" mass="41894">MRLTRLVPAVLLLTLATACGADRPSPPPAAPAPHWTAIQPAGILSGRLTEPEGGAGWNNGFVLAGRHTVPAAPNDRGQVNDLVSDVYFSRDGAQWTEAKPPGLHQLGHSIPVAGYRNAAYVLGSTAFNAAIWRTEDGKSWRRTLLARSRMGEALTAVAAGPHGVVVVGFDRPIPVLDNDSIDNRRFNALRVWHSADGKTFTGPETVEASGLYNGYLPKVTATDDGFTLFGIGKDSFDQRTFSSADGTGWTEDDAGSMTGRPQALARQNDLTAVFTETGGEGSGPTAWHKSGDDDWTASHDVSPGTLPDSNVDRPAKQHVLNLTAWRGWFIATGDSAGAAGVWLSRDAVRWDRVPVKANGLDTAANMVTLANDTTVLLVAAPRSGSGAVKLWKNRS</sequence>
<reference evidence="4" key="1">
    <citation type="journal article" date="2019" name="Int. J. Syst. Evol. Microbiol.">
        <title>The Global Catalogue of Microorganisms (GCM) 10K type strain sequencing project: providing services to taxonomists for standard genome sequencing and annotation.</title>
        <authorList>
            <consortium name="The Broad Institute Genomics Platform"/>
            <consortium name="The Broad Institute Genome Sequencing Center for Infectious Disease"/>
            <person name="Wu L."/>
            <person name="Ma J."/>
        </authorList>
    </citation>
    <scope>NUCLEOTIDE SEQUENCE [LARGE SCALE GENOMIC DNA]</scope>
    <source>
        <strain evidence="4">JCM 16898</strain>
    </source>
</reference>
<feature type="chain" id="PRO_5045431611" evidence="2">
    <location>
        <begin position="22"/>
        <end position="395"/>
    </location>
</feature>
<keyword evidence="4" id="KW-1185">Reference proteome</keyword>
<evidence type="ECO:0000256" key="1">
    <source>
        <dbReference type="SAM" id="MobiDB-lite"/>
    </source>
</evidence>
<dbReference type="PROSITE" id="PS51257">
    <property type="entry name" value="PROKAR_LIPOPROTEIN"/>
    <property type="match status" value="1"/>
</dbReference>
<dbReference type="RefSeq" id="WP_344864688.1">
    <property type="nucleotide sequence ID" value="NZ_BAAAZN010000012.1"/>
</dbReference>
<name>A0ABP6X9G8_9PSEU</name>
<proteinExistence type="predicted"/>
<organism evidence="3 4">
    <name type="scientific">Amycolatopsis ultiminotia</name>
    <dbReference type="NCBI Taxonomy" id="543629"/>
    <lineage>
        <taxon>Bacteria</taxon>
        <taxon>Bacillati</taxon>
        <taxon>Actinomycetota</taxon>
        <taxon>Actinomycetes</taxon>
        <taxon>Pseudonocardiales</taxon>
        <taxon>Pseudonocardiaceae</taxon>
        <taxon>Amycolatopsis</taxon>
    </lineage>
</organism>
<dbReference type="SUPFAM" id="SSF50939">
    <property type="entry name" value="Sialidases"/>
    <property type="match status" value="1"/>
</dbReference>
<evidence type="ECO:0000313" key="4">
    <source>
        <dbReference type="Proteomes" id="UP001500689"/>
    </source>
</evidence>